<comment type="caution">
    <text evidence="1">The sequence shown here is derived from an EMBL/GenBank/DDBJ whole genome shotgun (WGS) entry which is preliminary data.</text>
</comment>
<dbReference type="EMBL" id="AGNL01017075">
    <property type="protein sequence ID" value="EJK64607.1"/>
    <property type="molecule type" value="Genomic_DNA"/>
</dbReference>
<accession>K0T2F1</accession>
<protein>
    <submittedName>
        <fullName evidence="1">Uncharacterized protein</fullName>
    </submittedName>
</protein>
<dbReference type="Proteomes" id="UP000266841">
    <property type="component" value="Unassembled WGS sequence"/>
</dbReference>
<keyword evidence="2" id="KW-1185">Reference proteome</keyword>
<reference evidence="1 2" key="1">
    <citation type="journal article" date="2012" name="Genome Biol.">
        <title>Genome and low-iron response of an oceanic diatom adapted to chronic iron limitation.</title>
        <authorList>
            <person name="Lommer M."/>
            <person name="Specht M."/>
            <person name="Roy A.S."/>
            <person name="Kraemer L."/>
            <person name="Andreson R."/>
            <person name="Gutowska M.A."/>
            <person name="Wolf J."/>
            <person name="Bergner S.V."/>
            <person name="Schilhabel M.B."/>
            <person name="Klostermeier U.C."/>
            <person name="Beiko R.G."/>
            <person name="Rosenstiel P."/>
            <person name="Hippler M."/>
            <person name="Laroche J."/>
        </authorList>
    </citation>
    <scope>NUCLEOTIDE SEQUENCE [LARGE SCALE GENOMIC DNA]</scope>
    <source>
        <strain evidence="1 2">CCMP1005</strain>
    </source>
</reference>
<evidence type="ECO:0000313" key="2">
    <source>
        <dbReference type="Proteomes" id="UP000266841"/>
    </source>
</evidence>
<sequence>EVGRRKKYARAYLQLERLHPDHTVFYDRTAKENGLFAKIDVSERRTVTQIVSDLVNCGEFEPALHRFFVDVQGLLATGHFVEDFNDIAMTAPEMTDDFIHKSFVHVGESTSQKNINDGLTKVLDMDKIIYHAVARAPDGKSIYILSKQVASMKHDEKTRTKTDPGEKPKRSEYLVLVQILIEPTTIDSHGHTLGICIRIMRSYCAACKAGCGLCYHRAGLCWMQQLHWGEDRPTPLPATSGFCSWFPGSQGPRSCSVIAPIVETNILQLPKSNEEAKLRLERGTKKNVNKGIGAKFDIYSGDEEKWATFKTSEYSSASRIESLFQALKEAQLEDGDSSNSE</sequence>
<evidence type="ECO:0000313" key="1">
    <source>
        <dbReference type="EMBL" id="EJK64607.1"/>
    </source>
</evidence>
<name>K0T2F1_THAOC</name>
<proteinExistence type="predicted"/>
<feature type="non-terminal residue" evidence="1">
    <location>
        <position position="1"/>
    </location>
</feature>
<gene>
    <name evidence="1" type="ORF">THAOC_14644</name>
</gene>
<dbReference type="AlphaFoldDB" id="K0T2F1"/>
<organism evidence="1 2">
    <name type="scientific">Thalassiosira oceanica</name>
    <name type="common">Marine diatom</name>
    <dbReference type="NCBI Taxonomy" id="159749"/>
    <lineage>
        <taxon>Eukaryota</taxon>
        <taxon>Sar</taxon>
        <taxon>Stramenopiles</taxon>
        <taxon>Ochrophyta</taxon>
        <taxon>Bacillariophyta</taxon>
        <taxon>Coscinodiscophyceae</taxon>
        <taxon>Thalassiosirophycidae</taxon>
        <taxon>Thalassiosirales</taxon>
        <taxon>Thalassiosiraceae</taxon>
        <taxon>Thalassiosira</taxon>
    </lineage>
</organism>